<organism evidence="2 3">
    <name type="scientific">Candidatus Woykebacteria bacterium GWA1_44_8</name>
    <dbReference type="NCBI Taxonomy" id="1802591"/>
    <lineage>
        <taxon>Bacteria</taxon>
        <taxon>Candidatus Woykeibacteriota</taxon>
    </lineage>
</organism>
<reference evidence="2 3" key="1">
    <citation type="journal article" date="2016" name="Nat. Commun.">
        <title>Thousands of microbial genomes shed light on interconnected biogeochemical processes in an aquifer system.</title>
        <authorList>
            <person name="Anantharaman K."/>
            <person name="Brown C.T."/>
            <person name="Hug L.A."/>
            <person name="Sharon I."/>
            <person name="Castelle C.J."/>
            <person name="Probst A.J."/>
            <person name="Thomas B.C."/>
            <person name="Singh A."/>
            <person name="Wilkins M.J."/>
            <person name="Karaoz U."/>
            <person name="Brodie E.L."/>
            <person name="Williams K.H."/>
            <person name="Hubbard S.S."/>
            <person name="Banfield J.F."/>
        </authorList>
    </citation>
    <scope>NUCLEOTIDE SEQUENCE [LARGE SCALE GENOMIC DNA]</scope>
</reference>
<dbReference type="InterPro" id="IPR051548">
    <property type="entry name" value="Grx-like_ET"/>
</dbReference>
<dbReference type="PANTHER" id="PTHR34386:SF1">
    <property type="entry name" value="GLUTAREDOXIN-LIKE PROTEIN NRDH"/>
    <property type="match status" value="1"/>
</dbReference>
<dbReference type="GO" id="GO:0045454">
    <property type="term" value="P:cell redox homeostasis"/>
    <property type="evidence" value="ECO:0007669"/>
    <property type="project" value="TreeGrafter"/>
</dbReference>
<dbReference type="InterPro" id="IPR002109">
    <property type="entry name" value="Glutaredoxin"/>
</dbReference>
<dbReference type="PANTHER" id="PTHR34386">
    <property type="entry name" value="GLUTAREDOXIN"/>
    <property type="match status" value="1"/>
</dbReference>
<evidence type="ECO:0000259" key="1">
    <source>
        <dbReference type="Pfam" id="PF00462"/>
    </source>
</evidence>
<dbReference type="CDD" id="cd02976">
    <property type="entry name" value="NrdH"/>
    <property type="match status" value="1"/>
</dbReference>
<dbReference type="EMBL" id="MHCN01000001">
    <property type="protein sequence ID" value="OGY22699.1"/>
    <property type="molecule type" value="Genomic_DNA"/>
</dbReference>
<dbReference type="STRING" id="1802591.A2113_02315"/>
<dbReference type="PROSITE" id="PS51354">
    <property type="entry name" value="GLUTAREDOXIN_2"/>
    <property type="match status" value="1"/>
</dbReference>
<protein>
    <recommendedName>
        <fullName evidence="1">Glutaredoxin domain-containing protein</fullName>
    </recommendedName>
</protein>
<dbReference type="SUPFAM" id="SSF52833">
    <property type="entry name" value="Thioredoxin-like"/>
    <property type="match status" value="1"/>
</dbReference>
<dbReference type="AlphaFoldDB" id="A0A1G1W4V4"/>
<dbReference type="Pfam" id="PF00462">
    <property type="entry name" value="Glutaredoxin"/>
    <property type="match status" value="1"/>
</dbReference>
<dbReference type="InterPro" id="IPR036249">
    <property type="entry name" value="Thioredoxin-like_sf"/>
</dbReference>
<dbReference type="Gene3D" id="3.40.30.10">
    <property type="entry name" value="Glutaredoxin"/>
    <property type="match status" value="1"/>
</dbReference>
<proteinExistence type="predicted"/>
<accession>A0A1G1W4V4</accession>
<dbReference type="Proteomes" id="UP000176299">
    <property type="component" value="Unassembled WGS sequence"/>
</dbReference>
<comment type="caution">
    <text evidence="2">The sequence shown here is derived from an EMBL/GenBank/DDBJ whole genome shotgun (WGS) entry which is preliminary data.</text>
</comment>
<feature type="domain" description="Glutaredoxin" evidence="1">
    <location>
        <begin position="4"/>
        <end position="59"/>
    </location>
</feature>
<sequence length="83" mass="9427">MLKVKMYTTTTCPYCKMEKDYLDSKGVKYKNIFVDNDTLAATEMFEKSGQLGVPFTVIEKEDGSEIKILGFDKPRLYEALGLS</sequence>
<name>A0A1G1W4V4_9BACT</name>
<evidence type="ECO:0000313" key="2">
    <source>
        <dbReference type="EMBL" id="OGY22699.1"/>
    </source>
</evidence>
<dbReference type="GO" id="GO:0009055">
    <property type="term" value="F:electron transfer activity"/>
    <property type="evidence" value="ECO:0007669"/>
    <property type="project" value="TreeGrafter"/>
</dbReference>
<gene>
    <name evidence="2" type="ORF">A2113_02315</name>
</gene>
<evidence type="ECO:0000313" key="3">
    <source>
        <dbReference type="Proteomes" id="UP000176299"/>
    </source>
</evidence>